<dbReference type="AlphaFoldDB" id="J3EUK0"/>
<protein>
    <submittedName>
        <fullName evidence="1">Uncharacterized protein</fullName>
    </submittedName>
</protein>
<organism evidence="1 2">
    <name type="scientific">Halogranum salarium B-1</name>
    <dbReference type="NCBI Taxonomy" id="1210908"/>
    <lineage>
        <taxon>Archaea</taxon>
        <taxon>Methanobacteriati</taxon>
        <taxon>Methanobacteriota</taxon>
        <taxon>Stenosarchaea group</taxon>
        <taxon>Halobacteria</taxon>
        <taxon>Halobacteriales</taxon>
        <taxon>Haloferacaceae</taxon>
    </lineage>
</organism>
<gene>
    <name evidence="1" type="ORF">HSB1_34990</name>
</gene>
<reference evidence="1 2" key="1">
    <citation type="journal article" date="2012" name="J. Bacteriol.">
        <title>Draft Genome Sequence of the Extremely Halophilic Archaeon Halogranum salarium B-1T.</title>
        <authorList>
            <person name="Kim K.K."/>
            <person name="Lee K.C."/>
            <person name="Lee J.S."/>
        </authorList>
    </citation>
    <scope>NUCLEOTIDE SEQUENCE [LARGE SCALE GENOMIC DNA]</scope>
    <source>
        <strain evidence="1 2">B-1</strain>
    </source>
</reference>
<evidence type="ECO:0000313" key="1">
    <source>
        <dbReference type="EMBL" id="EJN58082.1"/>
    </source>
</evidence>
<dbReference type="Proteomes" id="UP000007813">
    <property type="component" value="Unassembled WGS sequence"/>
</dbReference>
<accession>J3EUK0</accession>
<dbReference type="EMBL" id="ALJD01000009">
    <property type="protein sequence ID" value="EJN58082.1"/>
    <property type="molecule type" value="Genomic_DNA"/>
</dbReference>
<evidence type="ECO:0000313" key="2">
    <source>
        <dbReference type="Proteomes" id="UP000007813"/>
    </source>
</evidence>
<name>J3EUK0_9EURY</name>
<comment type="caution">
    <text evidence="1">The sequence shown here is derived from an EMBL/GenBank/DDBJ whole genome shotgun (WGS) entry which is preliminary data.</text>
</comment>
<sequence length="37" mass="4451">MRDEEPRRLPPPTLVIRVHIPGVDTSFVRYWPPRNPR</sequence>
<proteinExistence type="predicted"/>